<proteinExistence type="predicted"/>
<protein>
    <submittedName>
        <fullName evidence="1">Uncharacterized protein</fullName>
    </submittedName>
</protein>
<reference evidence="1" key="1">
    <citation type="submission" date="2020-05" db="EMBL/GenBank/DDBJ databases">
        <authorList>
            <person name="Chiriac C."/>
            <person name="Salcher M."/>
            <person name="Ghai R."/>
            <person name="Kavagutti S V."/>
        </authorList>
    </citation>
    <scope>NUCLEOTIDE SEQUENCE</scope>
</reference>
<sequence>MKISIEDQVAAMQDTVSHHRSYIRTVKRLVAAGERPKAILEDTEARLPAMEAALKTLEWVQARRQLIVEVHEKSKNAP</sequence>
<accession>A0A6J7WQG4</accession>
<dbReference type="EMBL" id="LR798279">
    <property type="protein sequence ID" value="CAB5220146.1"/>
    <property type="molecule type" value="Genomic_DNA"/>
</dbReference>
<organism evidence="1">
    <name type="scientific">uncultured Caudovirales phage</name>
    <dbReference type="NCBI Taxonomy" id="2100421"/>
    <lineage>
        <taxon>Viruses</taxon>
        <taxon>Duplodnaviria</taxon>
        <taxon>Heunggongvirae</taxon>
        <taxon>Uroviricota</taxon>
        <taxon>Caudoviricetes</taxon>
        <taxon>Peduoviridae</taxon>
        <taxon>Maltschvirus</taxon>
        <taxon>Maltschvirus maltsch</taxon>
    </lineage>
</organism>
<evidence type="ECO:0000313" key="1">
    <source>
        <dbReference type="EMBL" id="CAB5220146.1"/>
    </source>
</evidence>
<gene>
    <name evidence="1" type="ORF">UFOVP231_71</name>
</gene>
<name>A0A6J7WQG4_9CAUD</name>